<feature type="transmembrane region" description="Helical" evidence="1">
    <location>
        <begin position="153"/>
        <end position="171"/>
    </location>
</feature>
<sequence>MEPNKNKDLGLAALKILAQYHNISVNPEELKHKFDLDGKGLSLTSWLIAAKSLDLKAKAINKAVERLPFVNLPALIWREDGKHFILVKIDKDKKRYLTYNLEDDAPKTLEESEFTNLYQNKIILMTSRASIIGQLAKFDFTWFIPAVIKYRKIFIETLIVSVFLQIFRYYVAVAQRFNLVFLLHFFLLSL</sequence>
<keyword evidence="1" id="KW-0472">Membrane</keyword>
<proteinExistence type="predicted"/>
<evidence type="ECO:0000256" key="1">
    <source>
        <dbReference type="SAM" id="Phobius"/>
    </source>
</evidence>
<dbReference type="EMBL" id="LR134515">
    <property type="protein sequence ID" value="VEJ16916.1"/>
    <property type="molecule type" value="Genomic_DNA"/>
</dbReference>
<dbReference type="PROSITE" id="PS50990">
    <property type="entry name" value="PEPTIDASE_C39"/>
    <property type="match status" value="1"/>
</dbReference>
<dbReference type="Pfam" id="PF03412">
    <property type="entry name" value="Peptidase_C39"/>
    <property type="match status" value="1"/>
</dbReference>
<dbReference type="InterPro" id="IPR039395">
    <property type="entry name" value="Peptidase_C39-like_A"/>
</dbReference>
<dbReference type="AlphaFoldDB" id="A0A448TZ68"/>
<dbReference type="GO" id="GO:0008233">
    <property type="term" value="F:peptidase activity"/>
    <property type="evidence" value="ECO:0007669"/>
    <property type="project" value="InterPro"/>
</dbReference>
<reference evidence="3 4" key="1">
    <citation type="submission" date="2018-12" db="EMBL/GenBank/DDBJ databases">
        <authorList>
            <consortium name="Pathogen Informatics"/>
        </authorList>
    </citation>
    <scope>NUCLEOTIDE SEQUENCE [LARGE SCALE GENOMIC DNA]</scope>
    <source>
        <strain evidence="3 4">NCTC10976</strain>
    </source>
</reference>
<name>A0A448TZ68_ACTPL</name>
<keyword evidence="3" id="KW-0547">Nucleotide-binding</keyword>
<evidence type="ECO:0000259" key="2">
    <source>
        <dbReference type="PROSITE" id="PS50990"/>
    </source>
</evidence>
<gene>
    <name evidence="3" type="primary">apxIIB</name>
    <name evidence="3" type="ORF">NCTC10976_01020</name>
</gene>
<protein>
    <submittedName>
        <fullName evidence="3">Leukotoxin translocation ATP-binding protein</fullName>
    </submittedName>
</protein>
<dbReference type="GO" id="GO:0016020">
    <property type="term" value="C:membrane"/>
    <property type="evidence" value="ECO:0007669"/>
    <property type="project" value="InterPro"/>
</dbReference>
<dbReference type="CDD" id="cd02417">
    <property type="entry name" value="Peptidase_C39_likeA"/>
    <property type="match status" value="1"/>
</dbReference>
<evidence type="ECO:0000313" key="4">
    <source>
        <dbReference type="Proteomes" id="UP000275510"/>
    </source>
</evidence>
<keyword evidence="1" id="KW-1133">Transmembrane helix</keyword>
<accession>A0A448TZ68</accession>
<organism evidence="3 4">
    <name type="scientific">Actinobacillus pleuropneumoniae</name>
    <name type="common">Haemophilus pleuropneumoniae</name>
    <dbReference type="NCBI Taxonomy" id="715"/>
    <lineage>
        <taxon>Bacteria</taxon>
        <taxon>Pseudomonadati</taxon>
        <taxon>Pseudomonadota</taxon>
        <taxon>Gammaproteobacteria</taxon>
        <taxon>Pasteurellales</taxon>
        <taxon>Pasteurellaceae</taxon>
        <taxon>Actinobacillus</taxon>
    </lineage>
</organism>
<dbReference type="Proteomes" id="UP000275510">
    <property type="component" value="Chromosome"/>
</dbReference>
<feature type="domain" description="Peptidase C39" evidence="2">
    <location>
        <begin position="2"/>
        <end position="125"/>
    </location>
</feature>
<dbReference type="GO" id="GO:0005524">
    <property type="term" value="F:ATP binding"/>
    <property type="evidence" value="ECO:0007669"/>
    <property type="project" value="UniProtKB-KW"/>
</dbReference>
<dbReference type="GO" id="GO:0006508">
    <property type="term" value="P:proteolysis"/>
    <property type="evidence" value="ECO:0007669"/>
    <property type="project" value="InterPro"/>
</dbReference>
<keyword evidence="3" id="KW-0067">ATP-binding</keyword>
<evidence type="ECO:0000313" key="3">
    <source>
        <dbReference type="EMBL" id="VEJ16916.1"/>
    </source>
</evidence>
<dbReference type="InterPro" id="IPR005074">
    <property type="entry name" value="Peptidase_C39"/>
</dbReference>
<keyword evidence="1" id="KW-0812">Transmembrane</keyword>
<dbReference type="Gene3D" id="3.90.70.10">
    <property type="entry name" value="Cysteine proteinases"/>
    <property type="match status" value="1"/>
</dbReference>